<feature type="non-terminal residue" evidence="2">
    <location>
        <position position="94"/>
    </location>
</feature>
<dbReference type="OrthoDB" id="3044295at2759"/>
<feature type="signal peptide" evidence="1">
    <location>
        <begin position="1"/>
        <end position="23"/>
    </location>
</feature>
<keyword evidence="3" id="KW-1185">Reference proteome</keyword>
<name>A0A0C9U3I9_SPHS4</name>
<keyword evidence="1" id="KW-0732">Signal</keyword>
<sequence>VLNLRPLKFTLLWLEVEFVFLQALEYQFGYPSVFGNGLGKDKNVMENVVHHGLKSCQAVAESKKHYKWLKQASVHPEGSLPLVSLLNAHIIITP</sequence>
<evidence type="ECO:0000256" key="1">
    <source>
        <dbReference type="SAM" id="SignalP"/>
    </source>
</evidence>
<accession>A0A0C9U3I9</accession>
<reference evidence="2 3" key="1">
    <citation type="submission" date="2014-06" db="EMBL/GenBank/DDBJ databases">
        <title>Evolutionary Origins and Diversification of the Mycorrhizal Mutualists.</title>
        <authorList>
            <consortium name="DOE Joint Genome Institute"/>
            <consortium name="Mycorrhizal Genomics Consortium"/>
            <person name="Kohler A."/>
            <person name="Kuo A."/>
            <person name="Nagy L.G."/>
            <person name="Floudas D."/>
            <person name="Copeland A."/>
            <person name="Barry K.W."/>
            <person name="Cichocki N."/>
            <person name="Veneault-Fourrey C."/>
            <person name="LaButti K."/>
            <person name="Lindquist E.A."/>
            <person name="Lipzen A."/>
            <person name="Lundell T."/>
            <person name="Morin E."/>
            <person name="Murat C."/>
            <person name="Riley R."/>
            <person name="Ohm R."/>
            <person name="Sun H."/>
            <person name="Tunlid A."/>
            <person name="Henrissat B."/>
            <person name="Grigoriev I.V."/>
            <person name="Hibbett D.S."/>
            <person name="Martin F."/>
        </authorList>
    </citation>
    <scope>NUCLEOTIDE SEQUENCE [LARGE SCALE GENOMIC DNA]</scope>
    <source>
        <strain evidence="2 3">SS14</strain>
    </source>
</reference>
<dbReference type="AlphaFoldDB" id="A0A0C9U3I9"/>
<protein>
    <submittedName>
        <fullName evidence="2">Uncharacterized protein</fullName>
    </submittedName>
</protein>
<evidence type="ECO:0000313" key="3">
    <source>
        <dbReference type="Proteomes" id="UP000054279"/>
    </source>
</evidence>
<feature type="non-terminal residue" evidence="2">
    <location>
        <position position="1"/>
    </location>
</feature>
<gene>
    <name evidence="2" type="ORF">M422DRAFT_147928</name>
</gene>
<dbReference type="HOGENOM" id="CLU_143913_1_0_1"/>
<organism evidence="2 3">
    <name type="scientific">Sphaerobolus stellatus (strain SS14)</name>
    <dbReference type="NCBI Taxonomy" id="990650"/>
    <lineage>
        <taxon>Eukaryota</taxon>
        <taxon>Fungi</taxon>
        <taxon>Dikarya</taxon>
        <taxon>Basidiomycota</taxon>
        <taxon>Agaricomycotina</taxon>
        <taxon>Agaricomycetes</taxon>
        <taxon>Phallomycetidae</taxon>
        <taxon>Geastrales</taxon>
        <taxon>Sphaerobolaceae</taxon>
        <taxon>Sphaerobolus</taxon>
    </lineage>
</organism>
<dbReference type="EMBL" id="KN837611">
    <property type="protein sequence ID" value="KIJ23682.1"/>
    <property type="molecule type" value="Genomic_DNA"/>
</dbReference>
<dbReference type="Proteomes" id="UP000054279">
    <property type="component" value="Unassembled WGS sequence"/>
</dbReference>
<proteinExistence type="predicted"/>
<feature type="chain" id="PRO_5002204521" evidence="1">
    <location>
        <begin position="24"/>
        <end position="94"/>
    </location>
</feature>
<evidence type="ECO:0000313" key="2">
    <source>
        <dbReference type="EMBL" id="KIJ23682.1"/>
    </source>
</evidence>